<protein>
    <recommendedName>
        <fullName evidence="3">YD repeat-containing protein</fullName>
    </recommendedName>
</protein>
<comment type="caution">
    <text evidence="1">The sequence shown here is derived from an EMBL/GenBank/DDBJ whole genome shotgun (WGS) entry which is preliminary data.</text>
</comment>
<name>A0ABP8K604_9BACT</name>
<evidence type="ECO:0000313" key="1">
    <source>
        <dbReference type="EMBL" id="GAA4400958.1"/>
    </source>
</evidence>
<evidence type="ECO:0000313" key="2">
    <source>
        <dbReference type="Proteomes" id="UP001500936"/>
    </source>
</evidence>
<reference evidence="2" key="1">
    <citation type="journal article" date="2019" name="Int. J. Syst. Evol. Microbiol.">
        <title>The Global Catalogue of Microorganisms (GCM) 10K type strain sequencing project: providing services to taxonomists for standard genome sequencing and annotation.</title>
        <authorList>
            <consortium name="The Broad Institute Genomics Platform"/>
            <consortium name="The Broad Institute Genome Sequencing Center for Infectious Disease"/>
            <person name="Wu L."/>
            <person name="Ma J."/>
        </authorList>
    </citation>
    <scope>NUCLEOTIDE SEQUENCE [LARGE SCALE GENOMIC DNA]</scope>
    <source>
        <strain evidence="2">JCM 17925</strain>
    </source>
</reference>
<organism evidence="1 2">
    <name type="scientific">Nibrella viscosa</name>
    <dbReference type="NCBI Taxonomy" id="1084524"/>
    <lineage>
        <taxon>Bacteria</taxon>
        <taxon>Pseudomonadati</taxon>
        <taxon>Bacteroidota</taxon>
        <taxon>Cytophagia</taxon>
        <taxon>Cytophagales</taxon>
        <taxon>Spirosomataceae</taxon>
        <taxon>Nibrella</taxon>
    </lineage>
</organism>
<dbReference type="Proteomes" id="UP001500936">
    <property type="component" value="Unassembled WGS sequence"/>
</dbReference>
<sequence length="275" mass="30903">MLLKETSKGQLKNKQMGTTSDYSSITTYTYDAGGFLTSQVHESTRTYTDNGKPMTHQTRHTTQYEYSNNQIKRETTRNTGSNGQTTTQVVDYAYDAQGNLIRKTEDGYNGDSYISTYEGGKLISYVNRASNGKESSLYIFENGLVKQRISDFSPTSFTKYAYDAQERLVREESWYDGKMTRLIVTEYTDGRFPMTGLLVRKGFPTLKSKFGTEGLSTKRTETNVITGQTEYESTSTYLLNASGFPTQIQGTSVYSGASKSANQIKVTINYTQCSR</sequence>
<evidence type="ECO:0008006" key="3">
    <source>
        <dbReference type="Google" id="ProtNLM"/>
    </source>
</evidence>
<gene>
    <name evidence="1" type="ORF">GCM10023187_14670</name>
</gene>
<dbReference type="Gene3D" id="2.180.10.10">
    <property type="entry name" value="RHS repeat-associated core"/>
    <property type="match status" value="1"/>
</dbReference>
<accession>A0ABP8K604</accession>
<keyword evidence="2" id="KW-1185">Reference proteome</keyword>
<proteinExistence type="predicted"/>
<dbReference type="EMBL" id="BAABHB010000002">
    <property type="protein sequence ID" value="GAA4400958.1"/>
    <property type="molecule type" value="Genomic_DNA"/>
</dbReference>